<dbReference type="InterPro" id="IPR026178">
    <property type="entry name" value="JSRP1"/>
</dbReference>
<dbReference type="Ensembl" id="ENSAMET00000030924.1">
    <property type="protein sequence ID" value="ENSAMEP00000021501.1"/>
    <property type="gene ID" value="ENSAMEG00000030008.1"/>
</dbReference>
<reference evidence="2" key="2">
    <citation type="submission" date="2025-08" db="UniProtKB">
        <authorList>
            <consortium name="Ensembl"/>
        </authorList>
    </citation>
    <scope>IDENTIFICATION</scope>
</reference>
<protein>
    <submittedName>
        <fullName evidence="2">Uncharacterized protein</fullName>
    </submittedName>
</protein>
<organism evidence="2 3">
    <name type="scientific">Ailuropoda melanoleuca</name>
    <name type="common">Giant panda</name>
    <dbReference type="NCBI Taxonomy" id="9646"/>
    <lineage>
        <taxon>Eukaryota</taxon>
        <taxon>Metazoa</taxon>
        <taxon>Chordata</taxon>
        <taxon>Craniata</taxon>
        <taxon>Vertebrata</taxon>
        <taxon>Euteleostomi</taxon>
        <taxon>Mammalia</taxon>
        <taxon>Eutheria</taxon>
        <taxon>Laurasiatheria</taxon>
        <taxon>Carnivora</taxon>
        <taxon>Caniformia</taxon>
        <taxon>Ursidae</taxon>
        <taxon>Ailuropoda</taxon>
    </lineage>
</organism>
<reference evidence="2" key="3">
    <citation type="submission" date="2025-09" db="UniProtKB">
        <authorList>
            <consortium name="Ensembl"/>
        </authorList>
    </citation>
    <scope>IDENTIFICATION</scope>
</reference>
<dbReference type="AlphaFoldDB" id="A0A7N5J8A5"/>
<proteinExistence type="predicted"/>
<dbReference type="GeneTree" id="ENSGT01000000221461"/>
<dbReference type="PANTHER" id="PTHR22397:SF2">
    <property type="entry name" value="JUNCTIONAL SARCOPLASMIC RETICULUM PROTEIN 1"/>
    <property type="match status" value="1"/>
</dbReference>
<accession>A0A7N5J8A5</accession>
<evidence type="ECO:0000313" key="2">
    <source>
        <dbReference type="Ensembl" id="ENSAMEP00000021501.1"/>
    </source>
</evidence>
<keyword evidence="3" id="KW-1185">Reference proteome</keyword>
<feature type="region of interest" description="Disordered" evidence="1">
    <location>
        <begin position="1"/>
        <end position="65"/>
    </location>
</feature>
<dbReference type="InParanoid" id="A0A7N5J8A5"/>
<evidence type="ECO:0000256" key="1">
    <source>
        <dbReference type="SAM" id="MobiDB-lite"/>
    </source>
</evidence>
<sequence length="104" mass="11264">MTTRALQELDGGLGSRQAGKDLSTLADPCPNQPQEDRAQGTHRGAGRTDWPHVSSWGPGVSARDAPGVRDTLAKGVAFYTPWEGSGFSWREEGKETPWAIHDFS</sequence>
<dbReference type="GO" id="GO:0016529">
    <property type="term" value="C:sarcoplasmic reticulum"/>
    <property type="evidence" value="ECO:0007669"/>
    <property type="project" value="TreeGrafter"/>
</dbReference>
<name>A0A7N5J8A5_AILME</name>
<dbReference type="GO" id="GO:0003009">
    <property type="term" value="P:skeletal muscle contraction"/>
    <property type="evidence" value="ECO:0007669"/>
    <property type="project" value="TreeGrafter"/>
</dbReference>
<dbReference type="PANTHER" id="PTHR22397">
    <property type="entry name" value="JUNCTIONAL SARCOPLASMIC RETICULUM PROTEIN 1"/>
    <property type="match status" value="1"/>
</dbReference>
<dbReference type="Proteomes" id="UP000008912">
    <property type="component" value="Unassembled WGS sequence"/>
</dbReference>
<evidence type="ECO:0000313" key="3">
    <source>
        <dbReference type="Proteomes" id="UP000008912"/>
    </source>
</evidence>
<reference evidence="2 3" key="1">
    <citation type="journal article" date="2010" name="Nature">
        <title>The sequence and de novo assembly of the giant panda genome.</title>
        <authorList>
            <person name="Li R."/>
            <person name="Fan W."/>
            <person name="Tian G."/>
            <person name="Zhu H."/>
            <person name="He L."/>
            <person name="Cai J."/>
            <person name="Huang Q."/>
            <person name="Cai Q."/>
            <person name="Li B."/>
            <person name="Bai Y."/>
            <person name="Zhang Z."/>
            <person name="Zhang Y."/>
            <person name="Wang W."/>
            <person name="Li J."/>
            <person name="Wei F."/>
            <person name="Li H."/>
            <person name="Jian M."/>
            <person name="Li J."/>
            <person name="Zhang Z."/>
            <person name="Nielsen R."/>
            <person name="Li D."/>
            <person name="Gu W."/>
            <person name="Yang Z."/>
            <person name="Xuan Z."/>
            <person name="Ryder O.A."/>
            <person name="Leung F.C."/>
            <person name="Zhou Y."/>
            <person name="Cao J."/>
            <person name="Sun X."/>
            <person name="Fu Y."/>
            <person name="Fang X."/>
            <person name="Guo X."/>
            <person name="Wang B."/>
            <person name="Hou R."/>
            <person name="Shen F."/>
            <person name="Mu B."/>
            <person name="Ni P."/>
            <person name="Lin R."/>
            <person name="Qian W."/>
            <person name="Wang G."/>
            <person name="Yu C."/>
            <person name="Nie W."/>
            <person name="Wang J."/>
            <person name="Wu Z."/>
            <person name="Liang H."/>
            <person name="Min J."/>
            <person name="Wu Q."/>
            <person name="Cheng S."/>
            <person name="Ruan J."/>
            <person name="Wang M."/>
            <person name="Shi Z."/>
            <person name="Wen M."/>
            <person name="Liu B."/>
            <person name="Ren X."/>
            <person name="Zheng H."/>
            <person name="Dong D."/>
            <person name="Cook K."/>
            <person name="Shan G."/>
            <person name="Zhang H."/>
            <person name="Kosiol C."/>
            <person name="Xie X."/>
            <person name="Lu Z."/>
            <person name="Zheng H."/>
            <person name="Li Y."/>
            <person name="Steiner C.C."/>
            <person name="Lam T.T."/>
            <person name="Lin S."/>
            <person name="Zhang Q."/>
            <person name="Li G."/>
            <person name="Tian J."/>
            <person name="Gong T."/>
            <person name="Liu H."/>
            <person name="Zhang D."/>
            <person name="Fang L."/>
            <person name="Ye C."/>
            <person name="Zhang J."/>
            <person name="Hu W."/>
            <person name="Xu A."/>
            <person name="Ren Y."/>
            <person name="Zhang G."/>
            <person name="Bruford M.W."/>
            <person name="Li Q."/>
            <person name="Ma L."/>
            <person name="Guo Y."/>
            <person name="An N."/>
            <person name="Hu Y."/>
            <person name="Zheng Y."/>
            <person name="Shi Y."/>
            <person name="Li Z."/>
            <person name="Liu Q."/>
            <person name="Chen Y."/>
            <person name="Zhao J."/>
            <person name="Qu N."/>
            <person name="Zhao S."/>
            <person name="Tian F."/>
            <person name="Wang X."/>
            <person name="Wang H."/>
            <person name="Xu L."/>
            <person name="Liu X."/>
            <person name="Vinar T."/>
            <person name="Wang Y."/>
            <person name="Lam T.W."/>
            <person name="Yiu S.M."/>
            <person name="Liu S."/>
            <person name="Zhang H."/>
            <person name="Li D."/>
            <person name="Huang Y."/>
            <person name="Wang X."/>
            <person name="Yang G."/>
            <person name="Jiang Z."/>
            <person name="Wang J."/>
            <person name="Qin N."/>
            <person name="Li L."/>
            <person name="Li J."/>
            <person name="Bolund L."/>
            <person name="Kristiansen K."/>
            <person name="Wong G.K."/>
            <person name="Olson M."/>
            <person name="Zhang X."/>
            <person name="Li S."/>
            <person name="Yang H."/>
            <person name="Wang J."/>
            <person name="Wang J."/>
        </authorList>
    </citation>
    <scope>NUCLEOTIDE SEQUENCE [LARGE SCALE GENOMIC DNA]</scope>
</reference>